<protein>
    <submittedName>
        <fullName evidence="1">Uncharacterized protein</fullName>
    </submittedName>
</protein>
<sequence length="35" mass="4045">MMSLEMTLMSSNVLNGICTEQKFHSTYSKVHIIRN</sequence>
<organism evidence="1">
    <name type="scientific">Rhizophora mucronata</name>
    <name type="common">Asiatic mangrove</name>
    <dbReference type="NCBI Taxonomy" id="61149"/>
    <lineage>
        <taxon>Eukaryota</taxon>
        <taxon>Viridiplantae</taxon>
        <taxon>Streptophyta</taxon>
        <taxon>Embryophyta</taxon>
        <taxon>Tracheophyta</taxon>
        <taxon>Spermatophyta</taxon>
        <taxon>Magnoliopsida</taxon>
        <taxon>eudicotyledons</taxon>
        <taxon>Gunneridae</taxon>
        <taxon>Pentapetalae</taxon>
        <taxon>rosids</taxon>
        <taxon>fabids</taxon>
        <taxon>Malpighiales</taxon>
        <taxon>Rhizophoraceae</taxon>
        <taxon>Rhizophora</taxon>
    </lineage>
</organism>
<reference evidence="1" key="1">
    <citation type="submission" date="2018-02" db="EMBL/GenBank/DDBJ databases">
        <title>Rhizophora mucronata_Transcriptome.</title>
        <authorList>
            <person name="Meera S.P."/>
            <person name="Sreeshan A."/>
            <person name="Augustine A."/>
        </authorList>
    </citation>
    <scope>NUCLEOTIDE SEQUENCE</scope>
    <source>
        <tissue evidence="1">Leaf</tissue>
    </source>
</reference>
<name>A0A2P2PFG9_RHIMU</name>
<proteinExistence type="predicted"/>
<dbReference type="AlphaFoldDB" id="A0A2P2PFG9"/>
<accession>A0A2P2PFG9</accession>
<dbReference type="EMBL" id="GGEC01072963">
    <property type="protein sequence ID" value="MBX53447.1"/>
    <property type="molecule type" value="Transcribed_RNA"/>
</dbReference>
<evidence type="ECO:0000313" key="1">
    <source>
        <dbReference type="EMBL" id="MBX53447.1"/>
    </source>
</evidence>